<reference evidence="3" key="1">
    <citation type="submission" date="2018-09" db="EMBL/GenBank/DDBJ databases">
        <title>Murine metabolic-syndrome-specific gut microbial biobank.</title>
        <authorList>
            <person name="Liu C."/>
        </authorList>
    </citation>
    <scope>NUCLEOTIDE SEQUENCE</scope>
    <source>
        <strain evidence="3">D42-62</strain>
    </source>
</reference>
<dbReference type="EMBL" id="QZDT01000038">
    <property type="protein sequence ID" value="NBJ94410.1"/>
    <property type="molecule type" value="Genomic_DNA"/>
</dbReference>
<organism evidence="3 4">
    <name type="scientific">Parablautia muri</name>
    <dbReference type="NCBI Taxonomy" id="2320879"/>
    <lineage>
        <taxon>Bacteria</taxon>
        <taxon>Bacillati</taxon>
        <taxon>Bacillota</taxon>
        <taxon>Clostridia</taxon>
        <taxon>Lachnospirales</taxon>
        <taxon>Lachnospiraceae</taxon>
        <taxon>Parablautia</taxon>
    </lineage>
</organism>
<dbReference type="PANTHER" id="PTHR30619:SF1">
    <property type="entry name" value="RECOMBINATION PROTEIN 2"/>
    <property type="match status" value="1"/>
</dbReference>
<protein>
    <submittedName>
        <fullName evidence="3">MBL fold metallo-hydrolase</fullName>
    </submittedName>
</protein>
<name>A0A9X5BHX3_9FIRM</name>
<dbReference type="InterPro" id="IPR001279">
    <property type="entry name" value="Metallo-B-lactamas"/>
</dbReference>
<dbReference type="Proteomes" id="UP001154420">
    <property type="component" value="Unassembled WGS sequence"/>
</dbReference>
<dbReference type="CDD" id="cd07731">
    <property type="entry name" value="ComA-like_MBL-fold"/>
    <property type="match status" value="1"/>
</dbReference>
<dbReference type="SMART" id="SM00849">
    <property type="entry name" value="Lactamase_B"/>
    <property type="match status" value="1"/>
</dbReference>
<evidence type="ECO:0000259" key="2">
    <source>
        <dbReference type="SMART" id="SM00849"/>
    </source>
</evidence>
<dbReference type="InterPro" id="IPR036866">
    <property type="entry name" value="RibonucZ/Hydroxyglut_hydro"/>
</dbReference>
<gene>
    <name evidence="3" type="ORF">D5281_17925</name>
</gene>
<dbReference type="InterPro" id="IPR035681">
    <property type="entry name" value="ComA-like_MBL"/>
</dbReference>
<dbReference type="Gene3D" id="3.60.15.10">
    <property type="entry name" value="Ribonuclease Z/Hydroxyacylglutathione hydrolase-like"/>
    <property type="match status" value="1"/>
</dbReference>
<dbReference type="SUPFAM" id="SSF56281">
    <property type="entry name" value="Metallo-hydrolase/oxidoreductase"/>
    <property type="match status" value="1"/>
</dbReference>
<evidence type="ECO:0000313" key="4">
    <source>
        <dbReference type="Proteomes" id="UP001154420"/>
    </source>
</evidence>
<dbReference type="InterPro" id="IPR052159">
    <property type="entry name" value="Competence_DNA_uptake"/>
</dbReference>
<dbReference type="PANTHER" id="PTHR30619">
    <property type="entry name" value="DNA INTERNALIZATION/COMPETENCE PROTEIN COMEC/REC2"/>
    <property type="match status" value="1"/>
</dbReference>
<keyword evidence="4" id="KW-1185">Reference proteome</keyword>
<dbReference type="Pfam" id="PF00753">
    <property type="entry name" value="Lactamase_B"/>
    <property type="match status" value="1"/>
</dbReference>
<proteinExistence type="predicted"/>
<dbReference type="PROSITE" id="PS51257">
    <property type="entry name" value="PROKAR_LIPOPROTEIN"/>
    <property type="match status" value="1"/>
</dbReference>
<comment type="caution">
    <text evidence="3">The sequence shown here is derived from an EMBL/GenBank/DDBJ whole genome shotgun (WGS) entry which is preliminary data.</text>
</comment>
<feature type="domain" description="Metallo-beta-lactamase" evidence="2">
    <location>
        <begin position="62"/>
        <end position="257"/>
    </location>
</feature>
<feature type="signal peptide" evidence="1">
    <location>
        <begin position="1"/>
        <end position="23"/>
    </location>
</feature>
<dbReference type="AlphaFoldDB" id="A0A9X5BHX3"/>
<sequence length="296" mass="33759">MRNCMRKRIFLFYCAFVFLFGCSQQKVSTKDQDVYVQENVAAGEEIQKQDCQVKVTFFDVGKGDAVLIETSGHQMMIDAGYDDTSDVILDYLKEQSIDRLDYLVLTHFDKDHVGGADRILKEVETEYVLQPDYVSDSGQYKEYVEAMEDEGISPNVVTTTRKLSLDGVDFLIYPPQKKDYEEDDNDFSLVISMTCGEKRFLFAGDCEKERLKELMMQNEFDLSHDVLKVPHHGRKEKNSEEFLKAVLPKIAVITSSDEKPADGEICRMLEKLGTNVYFTKDGTITCLCDGVQVSIE</sequence>
<keyword evidence="1" id="KW-0732">Signal</keyword>
<evidence type="ECO:0000313" key="3">
    <source>
        <dbReference type="EMBL" id="NBJ94410.1"/>
    </source>
</evidence>
<accession>A0A9X5BHX3</accession>
<feature type="chain" id="PRO_5040903881" evidence="1">
    <location>
        <begin position="24"/>
        <end position="296"/>
    </location>
</feature>
<evidence type="ECO:0000256" key="1">
    <source>
        <dbReference type="SAM" id="SignalP"/>
    </source>
</evidence>